<dbReference type="AlphaFoldDB" id="A0A0A9EYN8"/>
<reference evidence="1" key="1">
    <citation type="submission" date="2014-09" db="EMBL/GenBank/DDBJ databases">
        <authorList>
            <person name="Magalhaes I.L.F."/>
            <person name="Oliveira U."/>
            <person name="Santos F.R."/>
            <person name="Vidigal T.H.D.A."/>
            <person name="Brescovit A.D."/>
            <person name="Santos A.J."/>
        </authorList>
    </citation>
    <scope>NUCLEOTIDE SEQUENCE</scope>
    <source>
        <tissue evidence="1">Shoot tissue taken approximately 20 cm above the soil surface</tissue>
    </source>
</reference>
<accession>A0A0A9EYN8</accession>
<protein>
    <submittedName>
        <fullName evidence="1">Uncharacterized protein</fullName>
    </submittedName>
</protein>
<proteinExistence type="predicted"/>
<evidence type="ECO:0000313" key="1">
    <source>
        <dbReference type="EMBL" id="JAE03006.1"/>
    </source>
</evidence>
<sequence>MRCIYGVEIMNKCDPIDVKNNSSELCVASFYK</sequence>
<reference evidence="1" key="2">
    <citation type="journal article" date="2015" name="Data Brief">
        <title>Shoot transcriptome of the giant reed, Arundo donax.</title>
        <authorList>
            <person name="Barrero R.A."/>
            <person name="Guerrero F.D."/>
            <person name="Moolhuijzen P."/>
            <person name="Goolsby J.A."/>
            <person name="Tidwell J."/>
            <person name="Bellgard S.E."/>
            <person name="Bellgard M.I."/>
        </authorList>
    </citation>
    <scope>NUCLEOTIDE SEQUENCE</scope>
    <source>
        <tissue evidence="1">Shoot tissue taken approximately 20 cm above the soil surface</tissue>
    </source>
</reference>
<name>A0A0A9EYN8_ARUDO</name>
<dbReference type="EMBL" id="GBRH01194890">
    <property type="protein sequence ID" value="JAE03006.1"/>
    <property type="molecule type" value="Transcribed_RNA"/>
</dbReference>
<organism evidence="1">
    <name type="scientific">Arundo donax</name>
    <name type="common">Giant reed</name>
    <name type="synonym">Donax arundinaceus</name>
    <dbReference type="NCBI Taxonomy" id="35708"/>
    <lineage>
        <taxon>Eukaryota</taxon>
        <taxon>Viridiplantae</taxon>
        <taxon>Streptophyta</taxon>
        <taxon>Embryophyta</taxon>
        <taxon>Tracheophyta</taxon>
        <taxon>Spermatophyta</taxon>
        <taxon>Magnoliopsida</taxon>
        <taxon>Liliopsida</taxon>
        <taxon>Poales</taxon>
        <taxon>Poaceae</taxon>
        <taxon>PACMAD clade</taxon>
        <taxon>Arundinoideae</taxon>
        <taxon>Arundineae</taxon>
        <taxon>Arundo</taxon>
    </lineage>
</organism>